<proteinExistence type="predicted"/>
<dbReference type="EMBL" id="JAAAXX010000001">
    <property type="protein sequence ID" value="KAF2394743.1"/>
    <property type="molecule type" value="Genomic_DNA"/>
</dbReference>
<evidence type="ECO:0000313" key="2">
    <source>
        <dbReference type="Proteomes" id="UP000475265"/>
    </source>
</evidence>
<dbReference type="Proteomes" id="UP000475265">
    <property type="component" value="Unassembled WGS sequence"/>
</dbReference>
<name>A0A6L5C265_9PSED</name>
<dbReference type="AlphaFoldDB" id="A0A6L5C265"/>
<comment type="caution">
    <text evidence="1">The sequence shown here is derived from an EMBL/GenBank/DDBJ whole genome shotgun (WGS) entry which is preliminary data.</text>
</comment>
<evidence type="ECO:0000313" key="1">
    <source>
        <dbReference type="EMBL" id="KAF2394743.1"/>
    </source>
</evidence>
<reference evidence="1 2" key="1">
    <citation type="submission" date="2019-12" db="EMBL/GenBank/DDBJ databases">
        <title>Endophytic bacteria associated with Panax ginseng seedlings.</title>
        <authorList>
            <person name="Park J.M."/>
            <person name="Shin R."/>
            <person name="Jo S.H."/>
        </authorList>
    </citation>
    <scope>NUCLEOTIDE SEQUENCE [LARGE SCALE GENOMIC DNA]</scope>
    <source>
        <strain evidence="1 2">PgKB32</strain>
    </source>
</reference>
<accession>A0A6L5C265</accession>
<sequence>MHLLQSRPLLLSNYSLGIRLACRQRNQSLIALIGDGDNSFSMRWVK</sequence>
<gene>
    <name evidence="1" type="ORF">FX983_02725</name>
</gene>
<protein>
    <submittedName>
        <fullName evidence="1">Uncharacterized protein</fullName>
    </submittedName>
</protein>
<organism evidence="1 2">
    <name type="scientific">Pseudomonas frederiksbergensis</name>
    <dbReference type="NCBI Taxonomy" id="104087"/>
    <lineage>
        <taxon>Bacteria</taxon>
        <taxon>Pseudomonadati</taxon>
        <taxon>Pseudomonadota</taxon>
        <taxon>Gammaproteobacteria</taxon>
        <taxon>Pseudomonadales</taxon>
        <taxon>Pseudomonadaceae</taxon>
        <taxon>Pseudomonas</taxon>
    </lineage>
</organism>